<sequence length="165" mass="18023">MHLSHCAIVWLIHFAGLVTCLLAGNPNYDVTYDSSTTEYSVWTDGYYERATPVVKGQDIPSRTHARSRPRGQQGHMAPSQLASLQVTGVINEETVAAAQVAMAEKDSDPLTITENDTEAWTAMVDSPFGKLAVRVANAAGKSISSIAMERFFSFVAVQHIKFNYA</sequence>
<dbReference type="Proteomes" id="UP000014480">
    <property type="component" value="Unassembled WGS sequence"/>
</dbReference>
<feature type="signal peptide" evidence="2">
    <location>
        <begin position="1"/>
        <end position="23"/>
    </location>
</feature>
<organism evidence="3 4">
    <name type="scientific">Colletotrichum orbiculare (strain 104-T / ATCC 96160 / CBS 514.97 / LARS 414 / MAFF 240422)</name>
    <name type="common">Cucumber anthracnose fungus</name>
    <name type="synonym">Colletotrichum lagenarium</name>
    <dbReference type="NCBI Taxonomy" id="1213857"/>
    <lineage>
        <taxon>Eukaryota</taxon>
        <taxon>Fungi</taxon>
        <taxon>Dikarya</taxon>
        <taxon>Ascomycota</taxon>
        <taxon>Pezizomycotina</taxon>
        <taxon>Sordariomycetes</taxon>
        <taxon>Hypocreomycetidae</taxon>
        <taxon>Glomerellales</taxon>
        <taxon>Glomerellaceae</taxon>
        <taxon>Colletotrichum</taxon>
        <taxon>Colletotrichum orbiculare species complex</taxon>
    </lineage>
</organism>
<comment type="caution">
    <text evidence="3">The sequence shown here is derived from an EMBL/GenBank/DDBJ whole genome shotgun (WGS) entry which is preliminary data.</text>
</comment>
<keyword evidence="4" id="KW-1185">Reference proteome</keyword>
<gene>
    <name evidence="3" type="ORF">Cob_v007529</name>
</gene>
<evidence type="ECO:0000313" key="4">
    <source>
        <dbReference type="Proteomes" id="UP000014480"/>
    </source>
</evidence>
<dbReference type="EMBL" id="AMCV02000020">
    <property type="protein sequence ID" value="TDZ19436.1"/>
    <property type="molecule type" value="Genomic_DNA"/>
</dbReference>
<protein>
    <submittedName>
        <fullName evidence="3">Uncharacterized protein</fullName>
    </submittedName>
</protein>
<accession>A0A484FNP2</accession>
<feature type="region of interest" description="Disordered" evidence="1">
    <location>
        <begin position="57"/>
        <end position="77"/>
    </location>
</feature>
<dbReference type="AlphaFoldDB" id="A0A484FNP2"/>
<keyword evidence="2" id="KW-0732">Signal</keyword>
<feature type="chain" id="PRO_5019821540" evidence="2">
    <location>
        <begin position="24"/>
        <end position="165"/>
    </location>
</feature>
<evidence type="ECO:0000313" key="3">
    <source>
        <dbReference type="EMBL" id="TDZ19436.1"/>
    </source>
</evidence>
<reference evidence="4" key="2">
    <citation type="journal article" date="2019" name="Mol. Plant Microbe Interact.">
        <title>Genome sequence resources for four phytopathogenic fungi from the Colletotrichum orbiculare species complex.</title>
        <authorList>
            <person name="Gan P."/>
            <person name="Tsushima A."/>
            <person name="Narusaka M."/>
            <person name="Narusaka Y."/>
            <person name="Takano Y."/>
            <person name="Kubo Y."/>
            <person name="Shirasu K."/>
        </authorList>
    </citation>
    <scope>GENOME REANNOTATION</scope>
    <source>
        <strain evidence="4">104-T / ATCC 96160 / CBS 514.97 / LARS 414 / MAFF 240422</strain>
    </source>
</reference>
<reference evidence="4" key="1">
    <citation type="journal article" date="2013" name="New Phytol.">
        <title>Comparative genomic and transcriptomic analyses reveal the hemibiotrophic stage shift of Colletotrichum fungi.</title>
        <authorList>
            <person name="Gan P."/>
            <person name="Ikeda K."/>
            <person name="Irieda H."/>
            <person name="Narusaka M."/>
            <person name="O'Connell R.J."/>
            <person name="Narusaka Y."/>
            <person name="Takano Y."/>
            <person name="Kubo Y."/>
            <person name="Shirasu K."/>
        </authorList>
    </citation>
    <scope>NUCLEOTIDE SEQUENCE [LARGE SCALE GENOMIC DNA]</scope>
    <source>
        <strain evidence="4">104-T / ATCC 96160 / CBS 514.97 / LARS 414 / MAFF 240422</strain>
    </source>
</reference>
<evidence type="ECO:0000256" key="2">
    <source>
        <dbReference type="SAM" id="SignalP"/>
    </source>
</evidence>
<proteinExistence type="predicted"/>
<name>A0A484FNP2_COLOR</name>
<evidence type="ECO:0000256" key="1">
    <source>
        <dbReference type="SAM" id="MobiDB-lite"/>
    </source>
</evidence>